<dbReference type="Gene3D" id="3.40.50.1820">
    <property type="entry name" value="alpha/beta hydrolase"/>
    <property type="match status" value="1"/>
</dbReference>
<dbReference type="AlphaFoldDB" id="A0A5N6EDZ9"/>
<proteinExistence type="predicted"/>
<evidence type="ECO:0000313" key="1">
    <source>
        <dbReference type="EMBL" id="KAB8215527.1"/>
    </source>
</evidence>
<sequence>MPFILWSTRKHPTSAVARNGLCSTSRLIRRTLRLHLEKIKRQEAIIREPVIVSAAAAADRFWLMFAACQYGQLGQQFLTDPVSPYLLERMDAGARFPRGGALILHGRDDSVAPVEESSVLRRKLAQVDSSLNFRLVVRDGEHGFNHLAKSHDVWLCDAIQDIVRSWLD</sequence>
<dbReference type="Proteomes" id="UP000326799">
    <property type="component" value="Unassembled WGS sequence"/>
</dbReference>
<evidence type="ECO:0008006" key="3">
    <source>
        <dbReference type="Google" id="ProtNLM"/>
    </source>
</evidence>
<dbReference type="EMBL" id="ML733500">
    <property type="protein sequence ID" value="KAB8215527.1"/>
    <property type="molecule type" value="Genomic_DNA"/>
</dbReference>
<name>A0A5N6EDZ9_9EURO</name>
<dbReference type="SUPFAM" id="SSF53474">
    <property type="entry name" value="alpha/beta-Hydrolases"/>
    <property type="match status" value="1"/>
</dbReference>
<organism evidence="1 2">
    <name type="scientific">Aspergillus novoparasiticus</name>
    <dbReference type="NCBI Taxonomy" id="986946"/>
    <lineage>
        <taxon>Eukaryota</taxon>
        <taxon>Fungi</taxon>
        <taxon>Dikarya</taxon>
        <taxon>Ascomycota</taxon>
        <taxon>Pezizomycotina</taxon>
        <taxon>Eurotiomycetes</taxon>
        <taxon>Eurotiomycetidae</taxon>
        <taxon>Eurotiales</taxon>
        <taxon>Aspergillaceae</taxon>
        <taxon>Aspergillus</taxon>
        <taxon>Aspergillus subgen. Circumdati</taxon>
    </lineage>
</organism>
<keyword evidence="2" id="KW-1185">Reference proteome</keyword>
<protein>
    <recommendedName>
        <fullName evidence="3">Peptidase S9 prolyl oligopeptidase catalytic domain-containing protein</fullName>
    </recommendedName>
</protein>
<reference evidence="1 2" key="1">
    <citation type="submission" date="2019-04" db="EMBL/GenBank/DDBJ databases">
        <title>Fungal friends and foes A comparative genomics study of 23 Aspergillus species from section Flavi.</title>
        <authorList>
            <consortium name="DOE Joint Genome Institute"/>
            <person name="Kjaerbolling I."/>
            <person name="Vesth T.C."/>
            <person name="Frisvad J.C."/>
            <person name="Nybo J.L."/>
            <person name="Theobald S."/>
            <person name="Kildgaard S."/>
            <person name="Petersen T.I."/>
            <person name="Kuo A."/>
            <person name="Sato A."/>
            <person name="Lyhne E.K."/>
            <person name="Kogle M.E."/>
            <person name="Wiebenga A."/>
            <person name="Kun R.S."/>
            <person name="Lubbers R.J."/>
            <person name="Makela M.R."/>
            <person name="Barry K."/>
            <person name="Chovatia M."/>
            <person name="Clum A."/>
            <person name="Daum C."/>
            <person name="Haridas S."/>
            <person name="He G."/>
            <person name="LaButti K."/>
            <person name="Lipzen A."/>
            <person name="Mondo S."/>
            <person name="Pangilinan J."/>
            <person name="Riley R."/>
            <person name="Salamov A."/>
            <person name="Simmons B.A."/>
            <person name="Magnuson J.K."/>
            <person name="Henrissat B."/>
            <person name="Mortensen U.H."/>
            <person name="Larsen T.O."/>
            <person name="De vries R.P."/>
            <person name="Grigoriev I.V."/>
            <person name="Machida M."/>
            <person name="Baker S.E."/>
            <person name="Andersen M.R."/>
        </authorList>
    </citation>
    <scope>NUCLEOTIDE SEQUENCE [LARGE SCALE GENOMIC DNA]</scope>
    <source>
        <strain evidence="1 2">CBS 126849</strain>
    </source>
</reference>
<gene>
    <name evidence="1" type="ORF">BDV33DRAFT_208232</name>
</gene>
<evidence type="ECO:0000313" key="2">
    <source>
        <dbReference type="Proteomes" id="UP000326799"/>
    </source>
</evidence>
<dbReference type="InterPro" id="IPR029058">
    <property type="entry name" value="AB_hydrolase_fold"/>
</dbReference>
<accession>A0A5N6EDZ9</accession>